<evidence type="ECO:0000313" key="2">
    <source>
        <dbReference type="EMBL" id="OCT91603.1"/>
    </source>
</evidence>
<protein>
    <submittedName>
        <fullName evidence="2">Uncharacterized protein</fullName>
    </submittedName>
</protein>
<accession>A0A974DH20</accession>
<dbReference type="Proteomes" id="UP000694892">
    <property type="component" value="Chromosome 2S"/>
</dbReference>
<keyword evidence="1" id="KW-0812">Transmembrane</keyword>
<feature type="transmembrane region" description="Helical" evidence="1">
    <location>
        <begin position="41"/>
        <end position="62"/>
    </location>
</feature>
<name>A0A974DH20_XENLA</name>
<reference evidence="3" key="1">
    <citation type="journal article" date="2016" name="Nature">
        <title>Genome evolution in the allotetraploid frog Xenopus laevis.</title>
        <authorList>
            <person name="Session A.M."/>
            <person name="Uno Y."/>
            <person name="Kwon T."/>
            <person name="Chapman J.A."/>
            <person name="Toyoda A."/>
            <person name="Takahashi S."/>
            <person name="Fukui A."/>
            <person name="Hikosaka A."/>
            <person name="Suzuki A."/>
            <person name="Kondo M."/>
            <person name="van Heeringen S.J."/>
            <person name="Quigley I."/>
            <person name="Heinz S."/>
            <person name="Ogino H."/>
            <person name="Ochi H."/>
            <person name="Hellsten U."/>
            <person name="Lyons J.B."/>
            <person name="Simakov O."/>
            <person name="Putnam N."/>
            <person name="Stites J."/>
            <person name="Kuroki Y."/>
            <person name="Tanaka T."/>
            <person name="Michiue T."/>
            <person name="Watanabe M."/>
            <person name="Bogdanovic O."/>
            <person name="Lister R."/>
            <person name="Georgiou G."/>
            <person name="Paranjpe S.S."/>
            <person name="van Kruijsbergen I."/>
            <person name="Shu S."/>
            <person name="Carlson J."/>
            <person name="Kinoshita T."/>
            <person name="Ohta Y."/>
            <person name="Mawaribuchi S."/>
            <person name="Jenkins J."/>
            <person name="Grimwood J."/>
            <person name="Schmutz J."/>
            <person name="Mitros T."/>
            <person name="Mozaffari S.V."/>
            <person name="Suzuki Y."/>
            <person name="Haramoto Y."/>
            <person name="Yamamoto T.S."/>
            <person name="Takagi C."/>
            <person name="Heald R."/>
            <person name="Miller K."/>
            <person name="Haudenschild C."/>
            <person name="Kitzman J."/>
            <person name="Nakayama T."/>
            <person name="Izutsu Y."/>
            <person name="Robert J."/>
            <person name="Fortriede J."/>
            <person name="Burns K."/>
            <person name="Lotay V."/>
            <person name="Karimi K."/>
            <person name="Yasuoka Y."/>
            <person name="Dichmann D.S."/>
            <person name="Flajnik M.F."/>
            <person name="Houston D.W."/>
            <person name="Shendure J."/>
            <person name="DuPasquier L."/>
            <person name="Vize P.D."/>
            <person name="Zorn A.M."/>
            <person name="Ito M."/>
            <person name="Marcotte E.M."/>
            <person name="Wallingford J.B."/>
            <person name="Ito Y."/>
            <person name="Asashima M."/>
            <person name="Ueno N."/>
            <person name="Matsuda Y."/>
            <person name="Veenstra G.J."/>
            <person name="Fujiyama A."/>
            <person name="Harland R.M."/>
            <person name="Taira M."/>
            <person name="Rokhsar D.S."/>
        </authorList>
    </citation>
    <scope>NUCLEOTIDE SEQUENCE [LARGE SCALE GENOMIC DNA]</scope>
    <source>
        <strain evidence="3">J</strain>
    </source>
</reference>
<feature type="transmembrane region" description="Helical" evidence="1">
    <location>
        <begin position="6"/>
        <end position="29"/>
    </location>
</feature>
<evidence type="ECO:0000313" key="3">
    <source>
        <dbReference type="Proteomes" id="UP000694892"/>
    </source>
</evidence>
<gene>
    <name evidence="2" type="ORF">XELAEV_18014662mg</name>
</gene>
<keyword evidence="1" id="KW-0472">Membrane</keyword>
<dbReference type="AlphaFoldDB" id="A0A974DH20"/>
<keyword evidence="1" id="KW-1133">Transmembrane helix</keyword>
<organism evidence="2 3">
    <name type="scientific">Xenopus laevis</name>
    <name type="common">African clawed frog</name>
    <dbReference type="NCBI Taxonomy" id="8355"/>
    <lineage>
        <taxon>Eukaryota</taxon>
        <taxon>Metazoa</taxon>
        <taxon>Chordata</taxon>
        <taxon>Craniata</taxon>
        <taxon>Vertebrata</taxon>
        <taxon>Euteleostomi</taxon>
        <taxon>Amphibia</taxon>
        <taxon>Batrachia</taxon>
        <taxon>Anura</taxon>
        <taxon>Pipoidea</taxon>
        <taxon>Pipidae</taxon>
        <taxon>Xenopodinae</taxon>
        <taxon>Xenopus</taxon>
        <taxon>Xenopus</taxon>
    </lineage>
</organism>
<sequence length="100" mass="11335">MYSILLMPMSVLMAILKLGNMFFFCGIIFRHLASTRGQVSIGCGLTLMSLFFPLLATMYFIMHSRSSSLVPVAHKICNVVGRYLWCEKNNTCKEPMPRHA</sequence>
<proteinExistence type="predicted"/>
<dbReference type="EMBL" id="CM004469">
    <property type="protein sequence ID" value="OCT91603.1"/>
    <property type="molecule type" value="Genomic_DNA"/>
</dbReference>
<evidence type="ECO:0000256" key="1">
    <source>
        <dbReference type="SAM" id="Phobius"/>
    </source>
</evidence>